<dbReference type="eggNOG" id="COG2005">
    <property type="taxonomic scope" value="Bacteria"/>
</dbReference>
<dbReference type="OrthoDB" id="9800709at2"/>
<evidence type="ECO:0000259" key="1">
    <source>
        <dbReference type="PROSITE" id="PS50931"/>
    </source>
</evidence>
<reference evidence="2 3" key="1">
    <citation type="journal article" date="2009" name="Environ. Microbiol.">
        <title>Genome sequence of Desulfobacterium autotrophicum HRM2, a marine sulfate reducer oxidizing organic carbon completely to carbon dioxide.</title>
        <authorList>
            <person name="Strittmatter A.W."/>
            <person name="Liesegang H."/>
            <person name="Rabus R."/>
            <person name="Decker I."/>
            <person name="Amann J."/>
            <person name="Andres S."/>
            <person name="Henne A."/>
            <person name="Fricke W.F."/>
            <person name="Martinez-Arias R."/>
            <person name="Bartels D."/>
            <person name="Goesmann A."/>
            <person name="Krause L."/>
            <person name="Puehler A."/>
            <person name="Klenk H.P."/>
            <person name="Richter M."/>
            <person name="Schuler M."/>
            <person name="Gloeckner F.O."/>
            <person name="Meyerdierks A."/>
            <person name="Gottschalk G."/>
            <person name="Amann R."/>
        </authorList>
    </citation>
    <scope>NUCLEOTIDE SEQUENCE [LARGE SCALE GENOMIC DNA]</scope>
    <source>
        <strain evidence="3">ATCC 43914 / DSM 3382 / HRM2</strain>
    </source>
</reference>
<dbReference type="InterPro" id="IPR000847">
    <property type="entry name" value="LysR_HTH_N"/>
</dbReference>
<dbReference type="InterPro" id="IPR036388">
    <property type="entry name" value="WH-like_DNA-bd_sf"/>
</dbReference>
<dbReference type="EMBL" id="CP001087">
    <property type="protein sequence ID" value="ACN13469.1"/>
    <property type="molecule type" value="Genomic_DNA"/>
</dbReference>
<evidence type="ECO:0000313" key="3">
    <source>
        <dbReference type="Proteomes" id="UP000000442"/>
    </source>
</evidence>
<evidence type="ECO:0000313" key="2">
    <source>
        <dbReference type="EMBL" id="ACN13469.1"/>
    </source>
</evidence>
<dbReference type="PROSITE" id="PS50931">
    <property type="entry name" value="HTH_LYSR"/>
    <property type="match status" value="1"/>
</dbReference>
<dbReference type="AlphaFoldDB" id="C0QGJ4"/>
<proteinExistence type="predicted"/>
<dbReference type="PANTHER" id="PTHR30432:SF1">
    <property type="entry name" value="DNA-BINDING TRANSCRIPTIONAL DUAL REGULATOR MODE"/>
    <property type="match status" value="1"/>
</dbReference>
<gene>
    <name evidence="2" type="ordered locus">HRM2_03490</name>
</gene>
<dbReference type="HOGENOM" id="CLU_125440_2_2_7"/>
<accession>C0QGJ4</accession>
<protein>
    <submittedName>
        <fullName evidence="2">Predicted molybdenum transport regulatory protein ModE (HTH domain/molybdenum-binding protein)</fullName>
    </submittedName>
</protein>
<dbReference type="Gene3D" id="1.10.10.10">
    <property type="entry name" value="Winged helix-like DNA-binding domain superfamily/Winged helix DNA-binding domain"/>
    <property type="match status" value="1"/>
</dbReference>
<dbReference type="Pfam" id="PF00126">
    <property type="entry name" value="HTH_1"/>
    <property type="match status" value="1"/>
</dbReference>
<dbReference type="GO" id="GO:0003700">
    <property type="term" value="F:DNA-binding transcription factor activity"/>
    <property type="evidence" value="ECO:0007669"/>
    <property type="project" value="InterPro"/>
</dbReference>
<sequence length="123" mass="13586">MPEVKGKQLFMRSKIWIEDEGGAVVFGLGRLKILEAVHRLGSLQAAAKELKMSYRAVWGRIKATEERLGSPLLVRSKGGASGGGSQLVPFALELVEQFRKLHKNVVVQSDILFKNGITIKENK</sequence>
<dbReference type="SUPFAM" id="SSF46785">
    <property type="entry name" value="Winged helix' DNA-binding domain"/>
    <property type="match status" value="1"/>
</dbReference>
<dbReference type="InterPro" id="IPR036390">
    <property type="entry name" value="WH_DNA-bd_sf"/>
</dbReference>
<name>C0QGJ4_DESAH</name>
<dbReference type="KEGG" id="dat:HRM2_03490"/>
<dbReference type="RefSeq" id="WP_012662718.1">
    <property type="nucleotide sequence ID" value="NC_012108.1"/>
</dbReference>
<dbReference type="Proteomes" id="UP000000442">
    <property type="component" value="Chromosome"/>
</dbReference>
<dbReference type="STRING" id="177437.HRM2_03490"/>
<keyword evidence="3" id="KW-1185">Reference proteome</keyword>
<dbReference type="PANTHER" id="PTHR30432">
    <property type="entry name" value="TRANSCRIPTIONAL REGULATOR MODE"/>
    <property type="match status" value="1"/>
</dbReference>
<dbReference type="InterPro" id="IPR051815">
    <property type="entry name" value="Molybdate_resp_trans_reg"/>
</dbReference>
<organism evidence="2 3">
    <name type="scientific">Desulforapulum autotrophicum (strain ATCC 43914 / DSM 3382 / VKM B-1955 / HRM2)</name>
    <name type="common">Desulfobacterium autotrophicum</name>
    <dbReference type="NCBI Taxonomy" id="177437"/>
    <lineage>
        <taxon>Bacteria</taxon>
        <taxon>Pseudomonadati</taxon>
        <taxon>Thermodesulfobacteriota</taxon>
        <taxon>Desulfobacteria</taxon>
        <taxon>Desulfobacterales</taxon>
        <taxon>Desulfobacteraceae</taxon>
        <taxon>Desulforapulum</taxon>
    </lineage>
</organism>
<feature type="domain" description="HTH lysR-type" evidence="1">
    <location>
        <begin position="26"/>
        <end position="83"/>
    </location>
</feature>